<dbReference type="EMBL" id="JFCB01000043">
    <property type="protein sequence ID" value="KES03422.1"/>
    <property type="molecule type" value="Genomic_DNA"/>
</dbReference>
<dbReference type="Proteomes" id="UP000028341">
    <property type="component" value="Unassembled WGS sequence"/>
</dbReference>
<name>A0A081XIP9_STRTO</name>
<dbReference type="RefSeq" id="WP_051858712.1">
    <property type="nucleotide sequence ID" value="NZ_JBFADL010000038.1"/>
</dbReference>
<comment type="caution">
    <text evidence="1">The sequence shown here is derived from an EMBL/GenBank/DDBJ whole genome shotgun (WGS) entry which is preliminary data.</text>
</comment>
<sequence>MLTEKPSGARRLASYNSSSPARLVDIARNYDRICRRAEGLLHPDATETEVLAALLAIRILREKLDHDELKLTTLARTKRITWARIAEWQELSGRQAAERRHLQLGRAYTHPDGTVPATQSERVEYARGLRSRRAERQWALNNAARIRRVAAQLAAIDNLQQRVDGSHEAQIMHAIRHGKDAPPQEPPQEPLVWPKALRECVDEDERFRRTPPLLVDDGLHDPDYQRQQQEADIVHRLLGLIGYAANPRNIDLTDLPDLADATFDIYNDCQQAAKGRRGASRRSGHA</sequence>
<dbReference type="eggNOG" id="ENOG50328VY">
    <property type="taxonomic scope" value="Bacteria"/>
</dbReference>
<evidence type="ECO:0000313" key="1">
    <source>
        <dbReference type="EMBL" id="KES03422.1"/>
    </source>
</evidence>
<accession>A0A081XIP9</accession>
<dbReference type="STRING" id="55952.BU52_30765"/>
<gene>
    <name evidence="1" type="ORF">BU52_30765</name>
</gene>
<reference evidence="1 2" key="1">
    <citation type="submission" date="2014-02" db="EMBL/GenBank/DDBJ databases">
        <title>The genome announcement of Streptomyces toyocaensis NRRL15009.</title>
        <authorList>
            <person name="Hong H.-J."/>
            <person name="Kwun M.J."/>
        </authorList>
    </citation>
    <scope>NUCLEOTIDE SEQUENCE [LARGE SCALE GENOMIC DNA]</scope>
    <source>
        <strain evidence="1 2">NRRL 15009</strain>
    </source>
</reference>
<dbReference type="OrthoDB" id="4102529at2"/>
<protein>
    <submittedName>
        <fullName evidence="1">Uncharacterized protein</fullName>
    </submittedName>
</protein>
<evidence type="ECO:0000313" key="2">
    <source>
        <dbReference type="Proteomes" id="UP000028341"/>
    </source>
</evidence>
<proteinExistence type="predicted"/>
<keyword evidence="2" id="KW-1185">Reference proteome</keyword>
<organism evidence="1 2">
    <name type="scientific">Streptomyces toyocaensis</name>
    <dbReference type="NCBI Taxonomy" id="55952"/>
    <lineage>
        <taxon>Bacteria</taxon>
        <taxon>Bacillati</taxon>
        <taxon>Actinomycetota</taxon>
        <taxon>Actinomycetes</taxon>
        <taxon>Kitasatosporales</taxon>
        <taxon>Streptomycetaceae</taxon>
        <taxon>Streptomyces</taxon>
    </lineage>
</organism>
<dbReference type="AlphaFoldDB" id="A0A081XIP9"/>